<keyword evidence="3" id="KW-1185">Reference proteome</keyword>
<name>A0A6A6LSR8_HEVBR</name>
<evidence type="ECO:0000313" key="3">
    <source>
        <dbReference type="Proteomes" id="UP000467840"/>
    </source>
</evidence>
<evidence type="ECO:0000256" key="1">
    <source>
        <dbReference type="SAM" id="MobiDB-lite"/>
    </source>
</evidence>
<protein>
    <submittedName>
        <fullName evidence="2">Uncharacterized protein</fullName>
    </submittedName>
</protein>
<dbReference type="EMBL" id="JAAGAX010000009">
    <property type="protein sequence ID" value="KAF2303308.1"/>
    <property type="molecule type" value="Genomic_DNA"/>
</dbReference>
<comment type="caution">
    <text evidence="2">The sequence shown here is derived from an EMBL/GenBank/DDBJ whole genome shotgun (WGS) entry which is preliminary data.</text>
</comment>
<dbReference type="AlphaFoldDB" id="A0A6A6LSR8"/>
<proteinExistence type="predicted"/>
<dbReference type="Proteomes" id="UP000467840">
    <property type="component" value="Chromosome 16"/>
</dbReference>
<evidence type="ECO:0000313" key="2">
    <source>
        <dbReference type="EMBL" id="KAF2303308.1"/>
    </source>
</evidence>
<organism evidence="2 3">
    <name type="scientific">Hevea brasiliensis</name>
    <name type="common">Para rubber tree</name>
    <name type="synonym">Siphonia brasiliensis</name>
    <dbReference type="NCBI Taxonomy" id="3981"/>
    <lineage>
        <taxon>Eukaryota</taxon>
        <taxon>Viridiplantae</taxon>
        <taxon>Streptophyta</taxon>
        <taxon>Embryophyta</taxon>
        <taxon>Tracheophyta</taxon>
        <taxon>Spermatophyta</taxon>
        <taxon>Magnoliopsida</taxon>
        <taxon>eudicotyledons</taxon>
        <taxon>Gunneridae</taxon>
        <taxon>Pentapetalae</taxon>
        <taxon>rosids</taxon>
        <taxon>fabids</taxon>
        <taxon>Malpighiales</taxon>
        <taxon>Euphorbiaceae</taxon>
        <taxon>Crotonoideae</taxon>
        <taxon>Micrandreae</taxon>
        <taxon>Hevea</taxon>
    </lineage>
</organism>
<feature type="compositionally biased region" description="Acidic residues" evidence="1">
    <location>
        <begin position="81"/>
        <end position="92"/>
    </location>
</feature>
<sequence length="106" mass="12500">MQVIQQQYEQLALILGDMRNQMERQEARLNRQNATIDQLLENYDKSKEDQNASSEVFNKNDKSTEQEQDFLDDIFGTNEDSKEENDGEEDDGQPSLQWRNRSEPEK</sequence>
<gene>
    <name evidence="2" type="ORF">GH714_016525</name>
</gene>
<reference evidence="2 3" key="1">
    <citation type="journal article" date="2020" name="Mol. Plant">
        <title>The Chromosome-Based Rubber Tree Genome Provides New Insights into Spurge Genome Evolution and Rubber Biosynthesis.</title>
        <authorList>
            <person name="Liu J."/>
            <person name="Shi C."/>
            <person name="Shi C.C."/>
            <person name="Li W."/>
            <person name="Zhang Q.J."/>
            <person name="Zhang Y."/>
            <person name="Li K."/>
            <person name="Lu H.F."/>
            <person name="Shi C."/>
            <person name="Zhu S.T."/>
            <person name="Xiao Z.Y."/>
            <person name="Nan H."/>
            <person name="Yue Y."/>
            <person name="Zhu X.G."/>
            <person name="Wu Y."/>
            <person name="Hong X.N."/>
            <person name="Fan G.Y."/>
            <person name="Tong Y."/>
            <person name="Zhang D."/>
            <person name="Mao C.L."/>
            <person name="Liu Y.L."/>
            <person name="Hao S.J."/>
            <person name="Liu W.Q."/>
            <person name="Lv M.Q."/>
            <person name="Zhang H.B."/>
            <person name="Liu Y."/>
            <person name="Hu-Tang G.R."/>
            <person name="Wang J.P."/>
            <person name="Wang J.H."/>
            <person name="Sun Y.H."/>
            <person name="Ni S.B."/>
            <person name="Chen W.B."/>
            <person name="Zhang X.C."/>
            <person name="Jiao Y.N."/>
            <person name="Eichler E.E."/>
            <person name="Li G.H."/>
            <person name="Liu X."/>
            <person name="Gao L.Z."/>
        </authorList>
    </citation>
    <scope>NUCLEOTIDE SEQUENCE [LARGE SCALE GENOMIC DNA]</scope>
    <source>
        <strain evidence="3">cv. GT1</strain>
        <tissue evidence="2">Leaf</tissue>
    </source>
</reference>
<feature type="region of interest" description="Disordered" evidence="1">
    <location>
        <begin position="42"/>
        <end position="106"/>
    </location>
</feature>
<accession>A0A6A6LSR8</accession>